<dbReference type="InterPro" id="IPR001005">
    <property type="entry name" value="SANT/Myb"/>
</dbReference>
<proteinExistence type="predicted"/>
<keyword evidence="3" id="KW-1185">Reference proteome</keyword>
<dbReference type="Proteomes" id="UP000289738">
    <property type="component" value="Chromosome A04"/>
</dbReference>
<gene>
    <name evidence="2" type="ORF">Ahy_A04g019387</name>
</gene>
<feature type="region of interest" description="Disordered" evidence="1">
    <location>
        <begin position="524"/>
        <end position="545"/>
    </location>
</feature>
<dbReference type="EMBL" id="SDMP01000004">
    <property type="protein sequence ID" value="RYR62054.1"/>
    <property type="molecule type" value="Genomic_DNA"/>
</dbReference>
<accession>A0A445DFV6</accession>
<evidence type="ECO:0000313" key="2">
    <source>
        <dbReference type="EMBL" id="RYR62054.1"/>
    </source>
</evidence>
<protein>
    <recommendedName>
        <fullName evidence="4">Myb-like domain-containing protein</fullName>
    </recommendedName>
</protein>
<organism evidence="2 3">
    <name type="scientific">Arachis hypogaea</name>
    <name type="common">Peanut</name>
    <dbReference type="NCBI Taxonomy" id="3818"/>
    <lineage>
        <taxon>Eukaryota</taxon>
        <taxon>Viridiplantae</taxon>
        <taxon>Streptophyta</taxon>
        <taxon>Embryophyta</taxon>
        <taxon>Tracheophyta</taxon>
        <taxon>Spermatophyta</taxon>
        <taxon>Magnoliopsida</taxon>
        <taxon>eudicotyledons</taxon>
        <taxon>Gunneridae</taxon>
        <taxon>Pentapetalae</taxon>
        <taxon>rosids</taxon>
        <taxon>fabids</taxon>
        <taxon>Fabales</taxon>
        <taxon>Fabaceae</taxon>
        <taxon>Papilionoideae</taxon>
        <taxon>50 kb inversion clade</taxon>
        <taxon>dalbergioids sensu lato</taxon>
        <taxon>Dalbergieae</taxon>
        <taxon>Pterocarpus clade</taxon>
        <taxon>Arachis</taxon>
    </lineage>
</organism>
<dbReference type="STRING" id="3818.A0A445DFV6"/>
<sequence length="577" mass="65088">MLVAKPASVIVVVVVLDPLLHYVISTVARSSSTSTTAAWSEPLPPFVALRDFSLPPVGVLEVSNPCSLPDSPIPGAQLLPRASASSSALCSPRLRLLTLLALVLAVSDRRRRLGCDIFKSLGIICFSCELDMIKRSWVDWWCSWAVGFLCRITTNVAMNTLTMGGKIIHKNYASCSFDDRDMLMLLKDLALDPCNVKPSQKRLENRILKIRKLLKASVERPKRKRKFDEYENESKLAATFGSITGEKYDIQNAKNQRKGESSCLSLHSLESWGHSAIHEDVLSSLNDCSKCCSLSKMTNPMIKWNLKSHSEDLVTNSSCTNSIATSNNDETNKEFWNDVSSEASHSMRSNKEAKELNFPRFVIPIGPRFQAEVPRWEGAATRRHNSCDDMKWLGTQAWPIPGIAKSNRMCVRKGRSDPCSCDDPGSIECVEEHINESRKRLELEIGTTFQSWKFHEMGKDVSKSWTFEEEKEFENLARSNLQSDETNFWDLAMEHFPNKTMKSMINYYYNVYIPRRLSMETRASSSAVDSDNDQSEVYKNDDGGSTTKMRIVPMCKFLKSRTKSCQVSKFKSNQVGT</sequence>
<evidence type="ECO:0008006" key="4">
    <source>
        <dbReference type="Google" id="ProtNLM"/>
    </source>
</evidence>
<dbReference type="AlphaFoldDB" id="A0A445DFV6"/>
<reference evidence="2 3" key="1">
    <citation type="submission" date="2019-01" db="EMBL/GenBank/DDBJ databases">
        <title>Sequencing of cultivated peanut Arachis hypogaea provides insights into genome evolution and oil improvement.</title>
        <authorList>
            <person name="Chen X."/>
        </authorList>
    </citation>
    <scope>NUCLEOTIDE SEQUENCE [LARGE SCALE GENOMIC DNA]</scope>
    <source>
        <strain evidence="3">cv. Fuhuasheng</strain>
        <tissue evidence="2">Leaves</tissue>
    </source>
</reference>
<evidence type="ECO:0000256" key="1">
    <source>
        <dbReference type="SAM" id="MobiDB-lite"/>
    </source>
</evidence>
<dbReference type="PANTHER" id="PTHR46872:SF10">
    <property type="entry name" value="MYB-LIKE DOMAIN-CONTAINING PROTEIN"/>
    <property type="match status" value="1"/>
</dbReference>
<dbReference type="CDD" id="cd00167">
    <property type="entry name" value="SANT"/>
    <property type="match status" value="1"/>
</dbReference>
<evidence type="ECO:0000313" key="3">
    <source>
        <dbReference type="Proteomes" id="UP000289738"/>
    </source>
</evidence>
<dbReference type="PANTHER" id="PTHR46872">
    <property type="entry name" value="DNA BINDING PROTEIN"/>
    <property type="match status" value="1"/>
</dbReference>
<comment type="caution">
    <text evidence="2">The sequence shown here is derived from an EMBL/GenBank/DDBJ whole genome shotgun (WGS) entry which is preliminary data.</text>
</comment>
<name>A0A445DFV6_ARAHY</name>